<evidence type="ECO:0000313" key="1">
    <source>
        <dbReference type="EMBL" id="GAG32567.1"/>
    </source>
</evidence>
<name>X0XAY9_9ZZZZ</name>
<dbReference type="EMBL" id="BARS01040149">
    <property type="protein sequence ID" value="GAG32567.1"/>
    <property type="molecule type" value="Genomic_DNA"/>
</dbReference>
<accession>X0XAY9</accession>
<evidence type="ECO:0008006" key="2">
    <source>
        <dbReference type="Google" id="ProtNLM"/>
    </source>
</evidence>
<dbReference type="PANTHER" id="PTHR30149">
    <property type="entry name" value="HYDROGENASE PROTEIN ASSEMBLY PROTEIN HYPD"/>
    <property type="match status" value="1"/>
</dbReference>
<dbReference type="GO" id="GO:0070025">
    <property type="term" value="F:carbon monoxide binding"/>
    <property type="evidence" value="ECO:0007669"/>
    <property type="project" value="TreeGrafter"/>
</dbReference>
<dbReference type="Gene3D" id="3.40.50.11750">
    <property type="entry name" value="HypD, alpha/beta domain 1"/>
    <property type="match status" value="2"/>
</dbReference>
<dbReference type="PANTHER" id="PTHR30149:SF0">
    <property type="entry name" value="HYDROGENASE MATURATION FACTOR HYPD"/>
    <property type="match status" value="1"/>
</dbReference>
<dbReference type="AlphaFoldDB" id="X0XAY9"/>
<dbReference type="GO" id="GO:0005506">
    <property type="term" value="F:iron ion binding"/>
    <property type="evidence" value="ECO:0007669"/>
    <property type="project" value="TreeGrafter"/>
</dbReference>
<gene>
    <name evidence="1" type="ORF">S01H1_61247</name>
</gene>
<organism evidence="1">
    <name type="scientific">marine sediment metagenome</name>
    <dbReference type="NCBI Taxonomy" id="412755"/>
    <lineage>
        <taxon>unclassified sequences</taxon>
        <taxon>metagenomes</taxon>
        <taxon>ecological metagenomes</taxon>
    </lineage>
</organism>
<feature type="non-terminal residue" evidence="1">
    <location>
        <position position="236"/>
    </location>
</feature>
<proteinExistence type="predicted"/>
<dbReference type="Pfam" id="PF01924">
    <property type="entry name" value="HypD"/>
    <property type="match status" value="1"/>
</dbReference>
<dbReference type="GO" id="GO:0051539">
    <property type="term" value="F:4 iron, 4 sulfur cluster binding"/>
    <property type="evidence" value="ECO:0007669"/>
    <property type="project" value="TreeGrafter"/>
</dbReference>
<dbReference type="GO" id="GO:0051604">
    <property type="term" value="P:protein maturation"/>
    <property type="evidence" value="ECO:0007669"/>
    <property type="project" value="TreeGrafter"/>
</dbReference>
<dbReference type="NCBIfam" id="TIGR00075">
    <property type="entry name" value="hypD"/>
    <property type="match status" value="1"/>
</dbReference>
<dbReference type="InterPro" id="IPR042243">
    <property type="entry name" value="HypD_1"/>
</dbReference>
<sequence length="236" mass="25158">MRYVAEFRDRAAARGLAEGLRGVVTSSVNLMEVCGTHTVAIFRHGVRELLPPEVRMLSGPGCPVCVTTNADIDKAIALAEQPNVTLVTFGDMMKVPGSYLSLSQAKAQGCDVRVVYSARDALGVARANPERAVVFFGVGFETTAPTIAACVLEAESLGLENFSVLSVHKLIPPAMEALVSSGEVRIDGFICPGHVSVIIGSHPYEFIAERYGVPCVVTGFEPLDILQGIGMLLRQI</sequence>
<protein>
    <recommendedName>
        <fullName evidence="2">Hydrogenase formation protein HypD</fullName>
    </recommendedName>
</protein>
<dbReference type="InterPro" id="IPR002780">
    <property type="entry name" value="Hyd_form_HypD"/>
</dbReference>
<comment type="caution">
    <text evidence="1">The sequence shown here is derived from an EMBL/GenBank/DDBJ whole genome shotgun (WGS) entry which is preliminary data.</text>
</comment>
<reference evidence="1" key="1">
    <citation type="journal article" date="2014" name="Front. Microbiol.">
        <title>High frequency of phylogenetically diverse reductive dehalogenase-homologous genes in deep subseafloor sedimentary metagenomes.</title>
        <authorList>
            <person name="Kawai M."/>
            <person name="Futagami T."/>
            <person name="Toyoda A."/>
            <person name="Takaki Y."/>
            <person name="Nishi S."/>
            <person name="Hori S."/>
            <person name="Arai W."/>
            <person name="Tsubouchi T."/>
            <person name="Morono Y."/>
            <person name="Uchiyama I."/>
            <person name="Ito T."/>
            <person name="Fujiyama A."/>
            <person name="Inagaki F."/>
            <person name="Takami H."/>
        </authorList>
    </citation>
    <scope>NUCLEOTIDE SEQUENCE</scope>
    <source>
        <strain evidence="1">Expedition CK06-06</strain>
    </source>
</reference>